<accession>A0AAV4VV28</accession>
<name>A0AAV4VV28_CAEEX</name>
<dbReference type="AlphaFoldDB" id="A0AAV4VV28"/>
<dbReference type="EMBL" id="BPLR01015133">
    <property type="protein sequence ID" value="GIY73858.1"/>
    <property type="molecule type" value="Genomic_DNA"/>
</dbReference>
<protein>
    <recommendedName>
        <fullName evidence="3">Secreted protein</fullName>
    </recommendedName>
</protein>
<gene>
    <name evidence="1" type="ORF">CEXT_322711</name>
</gene>
<dbReference type="Proteomes" id="UP001054945">
    <property type="component" value="Unassembled WGS sequence"/>
</dbReference>
<proteinExistence type="predicted"/>
<comment type="caution">
    <text evidence="1">The sequence shown here is derived from an EMBL/GenBank/DDBJ whole genome shotgun (WGS) entry which is preliminary data.</text>
</comment>
<keyword evidence="2" id="KW-1185">Reference proteome</keyword>
<evidence type="ECO:0008006" key="3">
    <source>
        <dbReference type="Google" id="ProtNLM"/>
    </source>
</evidence>
<reference evidence="1 2" key="1">
    <citation type="submission" date="2021-06" db="EMBL/GenBank/DDBJ databases">
        <title>Caerostris extrusa draft genome.</title>
        <authorList>
            <person name="Kono N."/>
            <person name="Arakawa K."/>
        </authorList>
    </citation>
    <scope>NUCLEOTIDE SEQUENCE [LARGE SCALE GENOMIC DNA]</scope>
</reference>
<organism evidence="1 2">
    <name type="scientific">Caerostris extrusa</name>
    <name type="common">Bark spider</name>
    <name type="synonym">Caerostris bankana</name>
    <dbReference type="NCBI Taxonomy" id="172846"/>
    <lineage>
        <taxon>Eukaryota</taxon>
        <taxon>Metazoa</taxon>
        <taxon>Ecdysozoa</taxon>
        <taxon>Arthropoda</taxon>
        <taxon>Chelicerata</taxon>
        <taxon>Arachnida</taxon>
        <taxon>Araneae</taxon>
        <taxon>Araneomorphae</taxon>
        <taxon>Entelegynae</taxon>
        <taxon>Araneoidea</taxon>
        <taxon>Araneidae</taxon>
        <taxon>Caerostris</taxon>
    </lineage>
</organism>
<evidence type="ECO:0000313" key="1">
    <source>
        <dbReference type="EMBL" id="GIY73858.1"/>
    </source>
</evidence>
<evidence type="ECO:0000313" key="2">
    <source>
        <dbReference type="Proteomes" id="UP001054945"/>
    </source>
</evidence>
<sequence>MVCFKRLFHVESLALIIVCFTPREYPTPFSIYLFPIMSPPPPLLARSCVRVGYSSQVSSCDSRHVAKQQVSQLPWRRIEREDSLKKKNSNSPPI</sequence>